<proteinExistence type="predicted"/>
<evidence type="ECO:0000313" key="1">
    <source>
        <dbReference type="EMBL" id="MBP3963276.1"/>
    </source>
</evidence>
<organism evidence="1 2">
    <name type="scientific">Paenibacillus lignilyticus</name>
    <dbReference type="NCBI Taxonomy" id="1172615"/>
    <lineage>
        <taxon>Bacteria</taxon>
        <taxon>Bacillati</taxon>
        <taxon>Bacillota</taxon>
        <taxon>Bacilli</taxon>
        <taxon>Bacillales</taxon>
        <taxon>Paenibacillaceae</taxon>
        <taxon>Paenibacillus</taxon>
    </lineage>
</organism>
<reference evidence="1 2" key="1">
    <citation type="submission" date="2021-04" db="EMBL/GenBank/DDBJ databases">
        <title>Paenibacillus sp. DLE-14 whole genome sequence.</title>
        <authorList>
            <person name="Ham Y.J."/>
        </authorList>
    </citation>
    <scope>NUCLEOTIDE SEQUENCE [LARGE SCALE GENOMIC DNA]</scope>
    <source>
        <strain evidence="1 2">DLE-14</strain>
    </source>
</reference>
<name>A0ABS5CBB5_9BACL</name>
<evidence type="ECO:0008006" key="3">
    <source>
        <dbReference type="Google" id="ProtNLM"/>
    </source>
</evidence>
<comment type="caution">
    <text evidence="1">The sequence shown here is derived from an EMBL/GenBank/DDBJ whole genome shotgun (WGS) entry which is preliminary data.</text>
</comment>
<accession>A0ABS5CBB5</accession>
<evidence type="ECO:0000313" key="2">
    <source>
        <dbReference type="Proteomes" id="UP000673394"/>
    </source>
</evidence>
<dbReference type="Proteomes" id="UP000673394">
    <property type="component" value="Unassembled WGS sequence"/>
</dbReference>
<dbReference type="EMBL" id="JAGKSP010000003">
    <property type="protein sequence ID" value="MBP3963276.1"/>
    <property type="molecule type" value="Genomic_DNA"/>
</dbReference>
<protein>
    <recommendedName>
        <fullName evidence="3">DUF2993 domain-containing protein</fullName>
    </recommendedName>
</protein>
<sequence>MLKKIGITLIVLLALVVAAGFGAVMYVKPTERLDLRFNEVPLLERALTMIKNLKTSFVLSEADIDNIGKAAIRLKPEYQPGVLITGARFNLEGERLVAHLNLKLRDRLPVGIAIYYKLEWNEPNLVAKVDEAKLRGISLSKGYFDDIVIPLGSQLPELLHIKGIEIDKGNVVVSIRKPTLRELRVLIEQKVKRQAG</sequence>
<dbReference type="RefSeq" id="WP_210658242.1">
    <property type="nucleotide sequence ID" value="NZ_JAGKSP010000003.1"/>
</dbReference>
<gene>
    <name evidence="1" type="ORF">I8J30_11235</name>
</gene>
<keyword evidence="2" id="KW-1185">Reference proteome</keyword>